<evidence type="ECO:0000313" key="3">
    <source>
        <dbReference type="RefSeq" id="XP_011205019.3"/>
    </source>
</evidence>
<evidence type="ECO:0000313" key="2">
    <source>
        <dbReference type="Proteomes" id="UP001652620"/>
    </source>
</evidence>
<dbReference type="SMART" id="SM00860">
    <property type="entry name" value="SMI1_KNR4"/>
    <property type="match status" value="1"/>
</dbReference>
<keyword evidence="2" id="KW-1185">Reference proteome</keyword>
<name>A0A6I9V8F7_BACDO</name>
<feature type="domain" description="Knr4/Smi1-like" evidence="1">
    <location>
        <begin position="71"/>
        <end position="249"/>
    </location>
</feature>
<reference evidence="3" key="1">
    <citation type="submission" date="2025-08" db="UniProtKB">
        <authorList>
            <consortium name="RefSeq"/>
        </authorList>
    </citation>
    <scope>IDENTIFICATION</scope>
    <source>
        <tissue evidence="3">Adult</tissue>
    </source>
</reference>
<dbReference type="Proteomes" id="UP001652620">
    <property type="component" value="Chromosome 5"/>
</dbReference>
<dbReference type="RefSeq" id="XP_011205019.3">
    <property type="nucleotide sequence ID" value="XM_011206717.4"/>
</dbReference>
<accession>A0A6I9V8F7</accession>
<dbReference type="InterPro" id="IPR039231">
    <property type="entry name" value="TPGS2"/>
</dbReference>
<gene>
    <name evidence="3" type="primary">LOC105227395</name>
</gene>
<dbReference type="InterPro" id="IPR018958">
    <property type="entry name" value="Knr4/Smi1-like_dom"/>
</dbReference>
<dbReference type="FunCoup" id="A0A6I9V8F7">
    <property type="interactions" value="159"/>
</dbReference>
<dbReference type="OrthoDB" id="10249691at2759"/>
<dbReference type="AlphaFoldDB" id="A0A6I9V8F7"/>
<dbReference type="PANTHER" id="PTHR31854:SF2">
    <property type="entry name" value="TUBULIN POLYGLUTAMYLASE COMPLEX SUBUNIT 2"/>
    <property type="match status" value="1"/>
</dbReference>
<proteinExistence type="predicted"/>
<sequence>MYRHMYVCMCLSFYLSLKKYVLTYIHKYIFHKMAKKPTPEDIFYDHLTLGLMETLAKLPRVCNVNCEHRKPCEKTQIVNWEQRNTIYLPEDMKKFYLSTDGFLLQWSYQYAPKDLRRVGFIHIPHLHQITLLRDNIEPLINSSANAPSERTLAGNETRVADDVGTDTSGSVGASVSVPILLTRKDRWGNPLPNISTKTKIFEINNVNEVAKVCMLYEANCSTNPKFYLFELNAMKWIFLSDTFSEYLRMAIAHLGLPYWELCFSNIGLPSWTEQLFMLLAPHLLEDYEPRRDRQIHPSPEHPYNIIDTSVFRIKPKGSMKNAPSRKNLS</sequence>
<dbReference type="KEGG" id="bdr:105227395"/>
<organism evidence="2 3">
    <name type="scientific">Bactrocera dorsalis</name>
    <name type="common">Oriental fruit fly</name>
    <name type="synonym">Dacus dorsalis</name>
    <dbReference type="NCBI Taxonomy" id="27457"/>
    <lineage>
        <taxon>Eukaryota</taxon>
        <taxon>Metazoa</taxon>
        <taxon>Ecdysozoa</taxon>
        <taxon>Arthropoda</taxon>
        <taxon>Hexapoda</taxon>
        <taxon>Insecta</taxon>
        <taxon>Pterygota</taxon>
        <taxon>Neoptera</taxon>
        <taxon>Endopterygota</taxon>
        <taxon>Diptera</taxon>
        <taxon>Brachycera</taxon>
        <taxon>Muscomorpha</taxon>
        <taxon>Tephritoidea</taxon>
        <taxon>Tephritidae</taxon>
        <taxon>Bactrocera</taxon>
        <taxon>Bactrocera</taxon>
    </lineage>
</organism>
<dbReference type="InParanoid" id="A0A6I9V8F7"/>
<dbReference type="GeneID" id="105227395"/>
<protein>
    <submittedName>
        <fullName evidence="3">Tubulin polyglutamylase complex subunit 2</fullName>
    </submittedName>
</protein>
<evidence type="ECO:0000259" key="1">
    <source>
        <dbReference type="SMART" id="SM00860"/>
    </source>
</evidence>
<dbReference type="PANTHER" id="PTHR31854">
    <property type="entry name" value="TUBULIN POLYGLUTAMYLASE COMPLEX SUBUNIT 2"/>
    <property type="match status" value="1"/>
</dbReference>